<dbReference type="Gene3D" id="3.20.20.140">
    <property type="entry name" value="Metal-dependent hydrolases"/>
    <property type="match status" value="1"/>
</dbReference>
<dbReference type="EMBL" id="JBHTHX010002407">
    <property type="protein sequence ID" value="MFD0890391.1"/>
    <property type="molecule type" value="Genomic_DNA"/>
</dbReference>
<gene>
    <name evidence="1" type="ORF">ACFQ08_38105</name>
</gene>
<evidence type="ECO:0000313" key="1">
    <source>
        <dbReference type="EMBL" id="MFD0890391.1"/>
    </source>
</evidence>
<name>A0ABW3E5Q8_9ACTN</name>
<evidence type="ECO:0008006" key="3">
    <source>
        <dbReference type="Google" id="ProtNLM"/>
    </source>
</evidence>
<organism evidence="1 2">
    <name type="scientific">Streptosporangium algeriense</name>
    <dbReference type="NCBI Taxonomy" id="1682748"/>
    <lineage>
        <taxon>Bacteria</taxon>
        <taxon>Bacillati</taxon>
        <taxon>Actinomycetota</taxon>
        <taxon>Actinomycetes</taxon>
        <taxon>Streptosporangiales</taxon>
        <taxon>Streptosporangiaceae</taxon>
        <taxon>Streptosporangium</taxon>
    </lineage>
</organism>
<proteinExistence type="predicted"/>
<sequence>DVAGELRRLYYETAQAASPATLACLAEVTGKENVLFGTDFPFMRDAVVSETLRHLADAGHISFRDNALALFPRLADRLAQGREGAADATRL</sequence>
<keyword evidence="2" id="KW-1185">Reference proteome</keyword>
<evidence type="ECO:0000313" key="2">
    <source>
        <dbReference type="Proteomes" id="UP001597024"/>
    </source>
</evidence>
<dbReference type="SUPFAM" id="SSF51556">
    <property type="entry name" value="Metallo-dependent hydrolases"/>
    <property type="match status" value="1"/>
</dbReference>
<reference evidence="2" key="1">
    <citation type="journal article" date="2019" name="Int. J. Syst. Evol. Microbiol.">
        <title>The Global Catalogue of Microorganisms (GCM) 10K type strain sequencing project: providing services to taxonomists for standard genome sequencing and annotation.</title>
        <authorList>
            <consortium name="The Broad Institute Genomics Platform"/>
            <consortium name="The Broad Institute Genome Sequencing Center for Infectious Disease"/>
            <person name="Wu L."/>
            <person name="Ma J."/>
        </authorList>
    </citation>
    <scope>NUCLEOTIDE SEQUENCE [LARGE SCALE GENOMIC DNA]</scope>
    <source>
        <strain evidence="2">CCUG 62974</strain>
    </source>
</reference>
<accession>A0ABW3E5Q8</accession>
<comment type="caution">
    <text evidence="1">The sequence shown here is derived from an EMBL/GenBank/DDBJ whole genome shotgun (WGS) entry which is preliminary data.</text>
</comment>
<dbReference type="InterPro" id="IPR032466">
    <property type="entry name" value="Metal_Hydrolase"/>
</dbReference>
<dbReference type="Proteomes" id="UP001597024">
    <property type="component" value="Unassembled WGS sequence"/>
</dbReference>
<protein>
    <recommendedName>
        <fullName evidence="3">Amidohydrolase</fullName>
    </recommendedName>
</protein>
<feature type="non-terminal residue" evidence="1">
    <location>
        <position position="1"/>
    </location>
</feature>